<dbReference type="InterPro" id="IPR003838">
    <property type="entry name" value="ABC3_permease_C"/>
</dbReference>
<evidence type="ECO:0000259" key="8">
    <source>
        <dbReference type="Pfam" id="PF02687"/>
    </source>
</evidence>
<feature type="domain" description="MacB-like periplasmic core" evidence="9">
    <location>
        <begin position="433"/>
        <end position="627"/>
    </location>
</feature>
<keyword evidence="3" id="KW-1003">Cell membrane</keyword>
<evidence type="ECO:0000259" key="9">
    <source>
        <dbReference type="Pfam" id="PF12704"/>
    </source>
</evidence>
<dbReference type="Proteomes" id="UP000322080">
    <property type="component" value="Unassembled WGS sequence"/>
</dbReference>
<dbReference type="InterPro" id="IPR051447">
    <property type="entry name" value="Lipoprotein-release_system"/>
</dbReference>
<evidence type="ECO:0000256" key="1">
    <source>
        <dbReference type="ARBA" id="ARBA00004651"/>
    </source>
</evidence>
<dbReference type="AlphaFoldDB" id="A0A5D0RPC8"/>
<feature type="domain" description="ABC3 transporter permease C-terminal" evidence="8">
    <location>
        <begin position="273"/>
        <end position="387"/>
    </location>
</feature>
<evidence type="ECO:0000256" key="5">
    <source>
        <dbReference type="ARBA" id="ARBA00022989"/>
    </source>
</evidence>
<feature type="transmembrane region" description="Helical" evidence="7">
    <location>
        <begin position="263"/>
        <end position="286"/>
    </location>
</feature>
<feature type="transmembrane region" description="Helical" evidence="7">
    <location>
        <begin position="360"/>
        <end position="381"/>
    </location>
</feature>
<feature type="transmembrane region" description="Helical" evidence="7">
    <location>
        <begin position="702"/>
        <end position="726"/>
    </location>
</feature>
<keyword evidence="4 7" id="KW-0812">Transmembrane</keyword>
<dbReference type="Pfam" id="PF02687">
    <property type="entry name" value="FtsX"/>
    <property type="match status" value="2"/>
</dbReference>
<evidence type="ECO:0000256" key="4">
    <source>
        <dbReference type="ARBA" id="ARBA00022692"/>
    </source>
</evidence>
<dbReference type="GO" id="GO:0044874">
    <property type="term" value="P:lipoprotein localization to outer membrane"/>
    <property type="evidence" value="ECO:0007669"/>
    <property type="project" value="TreeGrafter"/>
</dbReference>
<feature type="domain" description="ABC3 transporter permease C-terminal" evidence="8">
    <location>
        <begin position="661"/>
        <end position="776"/>
    </location>
</feature>
<comment type="subcellular location">
    <subcellularLocation>
        <location evidence="1">Cell membrane</location>
        <topology evidence="1">Multi-pass membrane protein</topology>
    </subcellularLocation>
</comment>
<dbReference type="PANTHER" id="PTHR30489">
    <property type="entry name" value="LIPOPROTEIN-RELEASING SYSTEM TRANSMEMBRANE PROTEIN LOLE"/>
    <property type="match status" value="1"/>
</dbReference>
<feature type="transmembrane region" description="Helical" evidence="7">
    <location>
        <begin position="655"/>
        <end position="675"/>
    </location>
</feature>
<comment type="similarity">
    <text evidence="2">Belongs to the ABC-4 integral membrane protein family. LolC/E subfamily.</text>
</comment>
<dbReference type="RefSeq" id="WP_148377197.1">
    <property type="nucleotide sequence ID" value="NZ_VSIY01000004.1"/>
</dbReference>
<gene>
    <name evidence="10" type="ORF">FVF75_06890</name>
</gene>
<evidence type="ECO:0000256" key="2">
    <source>
        <dbReference type="ARBA" id="ARBA00005236"/>
    </source>
</evidence>
<keyword evidence="11" id="KW-1185">Reference proteome</keyword>
<organism evidence="10 11">
    <name type="scientific">Maritimibacter fusiformis</name>
    <dbReference type="NCBI Taxonomy" id="2603819"/>
    <lineage>
        <taxon>Bacteria</taxon>
        <taxon>Pseudomonadati</taxon>
        <taxon>Pseudomonadota</taxon>
        <taxon>Alphaproteobacteria</taxon>
        <taxon>Rhodobacterales</taxon>
        <taxon>Roseobacteraceae</taxon>
        <taxon>Maritimibacter</taxon>
    </lineage>
</organism>
<feature type="transmembrane region" description="Helical" evidence="7">
    <location>
        <begin position="751"/>
        <end position="770"/>
    </location>
</feature>
<feature type="transmembrane region" description="Helical" evidence="7">
    <location>
        <begin position="434"/>
        <end position="454"/>
    </location>
</feature>
<dbReference type="EMBL" id="VSIY01000004">
    <property type="protein sequence ID" value="TYB82434.1"/>
    <property type="molecule type" value="Genomic_DNA"/>
</dbReference>
<evidence type="ECO:0000256" key="6">
    <source>
        <dbReference type="ARBA" id="ARBA00023136"/>
    </source>
</evidence>
<proteinExistence type="inferred from homology"/>
<evidence type="ECO:0000313" key="10">
    <source>
        <dbReference type="EMBL" id="TYB82434.1"/>
    </source>
</evidence>
<feature type="domain" description="MacB-like periplasmic core" evidence="9">
    <location>
        <begin position="20"/>
        <end position="234"/>
    </location>
</feature>
<keyword evidence="6 7" id="KW-0472">Membrane</keyword>
<sequence>MRALDKKLVRDIRRLWAQSLAIALVLACGVLAMVMMYGAERSLTGTRDTYYERTRFPDIWSNAARAPKSLVPEIAAIEGVSQVEARITENAVLDIEGLDSPAMGQIISIPASGAPEMSRLILRAGRLPEPGHDREVVIAEAFANAHGFRAGDSFGVTLNGQKREVTITGIVLSPEFIYTIGPGSIFPDDKRFGILWMPEEVLAAAFNLSGAFNSVTLSVTRGTDLEEVKDTLETLLKPYGGSGPYDREAQTSNAFLDGELEQLAVMVQVLPPIFLVITAFLVNMVLGRLIKLEREQIGLLKALGYGRWDISWHYLKLAMGIGAIGVAIGWGTGYWSSMAIARVYGEFFHFPYLVFVQYPAVYALSAVIGLGAAMVGAALAVRKVVMLSPAVAMSPPAPTRFRRGLLDRIIVFFRPGQPTMMILRAIGRWPVRSALTSLGISMSAAMIVAGLFMLDSFDELLDVAFVQVNRQDAMLEFAIPRSEAVLDDVENLPGVMRAEGAFATPARLYHGPRTRTIAIEGRRESNTLARVFDGDSRTEVPPGDGIVLERRLADHLDARVGDVIEVEFLQHDDLRRPVVVTGTVSTFFGLGAYMDQDRLSAMLGQVPQATLANVMIDPAEQDALYEAVKNTPAIAGITLMSQVRSSFDETMAESANISVVIFSFVASLITIGVVYNSARIQLSERARELASLRILGFTKGEVSYILLGELFILVAAAIPLGLWMGYGMAGAMVASFDTDLYSIPLIVTRETYIRAALVVAGASIASALLVRRRIDRMDLVSVMKTRE</sequence>
<dbReference type="GO" id="GO:0098797">
    <property type="term" value="C:plasma membrane protein complex"/>
    <property type="evidence" value="ECO:0007669"/>
    <property type="project" value="TreeGrafter"/>
</dbReference>
<accession>A0A5D0RPC8</accession>
<feature type="transmembrane region" description="Helical" evidence="7">
    <location>
        <begin position="20"/>
        <end position="39"/>
    </location>
</feature>
<evidence type="ECO:0000256" key="7">
    <source>
        <dbReference type="SAM" id="Phobius"/>
    </source>
</evidence>
<reference evidence="10 11" key="1">
    <citation type="submission" date="2019-08" db="EMBL/GenBank/DDBJ databases">
        <title>Identification of a novel species of the genus Boseongicola.</title>
        <authorList>
            <person name="Zhang X.-Q."/>
        </authorList>
    </citation>
    <scope>NUCLEOTIDE SEQUENCE [LARGE SCALE GENOMIC DNA]</scope>
    <source>
        <strain evidence="10 11">HY14</strain>
    </source>
</reference>
<dbReference type="PROSITE" id="PS51257">
    <property type="entry name" value="PROKAR_LIPOPROTEIN"/>
    <property type="match status" value="1"/>
</dbReference>
<dbReference type="InterPro" id="IPR025857">
    <property type="entry name" value="MacB_PCD"/>
</dbReference>
<feature type="transmembrane region" description="Helical" evidence="7">
    <location>
        <begin position="317"/>
        <end position="340"/>
    </location>
</feature>
<protein>
    <submittedName>
        <fullName evidence="10">FtsX-like permease family protein</fullName>
    </submittedName>
</protein>
<comment type="caution">
    <text evidence="10">The sequence shown here is derived from an EMBL/GenBank/DDBJ whole genome shotgun (WGS) entry which is preliminary data.</text>
</comment>
<dbReference type="PANTHER" id="PTHR30489:SF0">
    <property type="entry name" value="LIPOPROTEIN-RELEASING SYSTEM TRANSMEMBRANE PROTEIN LOLE"/>
    <property type="match status" value="1"/>
</dbReference>
<evidence type="ECO:0000313" key="11">
    <source>
        <dbReference type="Proteomes" id="UP000322080"/>
    </source>
</evidence>
<name>A0A5D0RPC8_9RHOB</name>
<dbReference type="Pfam" id="PF12704">
    <property type="entry name" value="MacB_PCD"/>
    <property type="match status" value="2"/>
</dbReference>
<keyword evidence="5 7" id="KW-1133">Transmembrane helix</keyword>
<evidence type="ECO:0000256" key="3">
    <source>
        <dbReference type="ARBA" id="ARBA00022475"/>
    </source>
</evidence>